<evidence type="ECO:0000313" key="10">
    <source>
        <dbReference type="EMBL" id="RKL68159.1"/>
    </source>
</evidence>
<evidence type="ECO:0000256" key="4">
    <source>
        <dbReference type="ARBA" id="ARBA00022475"/>
    </source>
</evidence>
<feature type="domain" description="ABC transmembrane type-2" evidence="9">
    <location>
        <begin position="137"/>
        <end position="366"/>
    </location>
</feature>
<dbReference type="InterPro" id="IPR013525">
    <property type="entry name" value="ABC2_TM"/>
</dbReference>
<dbReference type="OrthoDB" id="266913at2"/>
<feature type="transmembrane region" description="Helical" evidence="8">
    <location>
        <begin position="345"/>
        <end position="363"/>
    </location>
</feature>
<evidence type="ECO:0000256" key="3">
    <source>
        <dbReference type="ARBA" id="ARBA00022448"/>
    </source>
</evidence>
<dbReference type="Pfam" id="PF12698">
    <property type="entry name" value="ABC2_membrane_3"/>
    <property type="match status" value="1"/>
</dbReference>
<keyword evidence="11" id="KW-1185">Reference proteome</keyword>
<dbReference type="GO" id="GO:0140359">
    <property type="term" value="F:ABC-type transporter activity"/>
    <property type="evidence" value="ECO:0007669"/>
    <property type="project" value="InterPro"/>
</dbReference>
<gene>
    <name evidence="10" type="ORF">CR203_06645</name>
</gene>
<feature type="transmembrane region" description="Helical" evidence="8">
    <location>
        <begin position="175"/>
        <end position="196"/>
    </location>
</feature>
<feature type="transmembrane region" description="Helical" evidence="8">
    <location>
        <begin position="286"/>
        <end position="304"/>
    </location>
</feature>
<protein>
    <submittedName>
        <fullName evidence="10">Multidrug ABC transporter permease</fullName>
    </submittedName>
</protein>
<dbReference type="EMBL" id="PDOE01000002">
    <property type="protein sequence ID" value="RKL68159.1"/>
    <property type="molecule type" value="Genomic_DNA"/>
</dbReference>
<evidence type="ECO:0000256" key="6">
    <source>
        <dbReference type="ARBA" id="ARBA00022989"/>
    </source>
</evidence>
<evidence type="ECO:0000259" key="9">
    <source>
        <dbReference type="PROSITE" id="PS51012"/>
    </source>
</evidence>
<keyword evidence="6 8" id="KW-1133">Transmembrane helix</keyword>
<evidence type="ECO:0000256" key="8">
    <source>
        <dbReference type="SAM" id="Phobius"/>
    </source>
</evidence>
<feature type="transmembrane region" description="Helical" evidence="8">
    <location>
        <begin position="217"/>
        <end position="240"/>
    </location>
</feature>
<evidence type="ECO:0000256" key="1">
    <source>
        <dbReference type="ARBA" id="ARBA00004651"/>
    </source>
</evidence>
<keyword evidence="7 8" id="KW-0472">Membrane</keyword>
<comment type="subcellular location">
    <subcellularLocation>
        <location evidence="1">Cell membrane</location>
        <topology evidence="1">Multi-pass membrane protein</topology>
    </subcellularLocation>
</comment>
<dbReference type="GO" id="GO:0005886">
    <property type="term" value="C:plasma membrane"/>
    <property type="evidence" value="ECO:0007669"/>
    <property type="project" value="UniProtKB-SubCell"/>
</dbReference>
<evidence type="ECO:0000256" key="7">
    <source>
        <dbReference type="ARBA" id="ARBA00023136"/>
    </source>
</evidence>
<dbReference type="PANTHER" id="PTHR30294">
    <property type="entry name" value="MEMBRANE COMPONENT OF ABC TRANSPORTER YHHJ-RELATED"/>
    <property type="match status" value="1"/>
</dbReference>
<sequence length="368" mass="41582">MKSIYLLQWQRFRREPVLVVSFFVLTILFISVLAGFGTDNKMTVYTFSDASLSDSDRDYWLEKLNESNEFEFQTTEESQARQAVAEGEVSLALKLMKEDYLIFVAADEPGRYLVEGYIHQIYSEQLRLNEVENQLVGGEFHGEVERLLAEPSLTVVTSSLEGEHGSYESDGQLQVLFGMTLFFSIYTIMYSLGKIVEEKQWGTWNRLILSPLSKTQIYIGHLMYSFTIGFIQILLIFLFFQYVFHFDIGDRFGTILVIIGFYTFAIVALSMLLMGAVKTSQQFQTVVPLVATSIAMLGGAFWPIEVVSNPFMIALSKGMPIAYGLDALKGAAIYDRGVFDLVEPLSLMLLFGVICMGVGINLMERHKA</sequence>
<feature type="transmembrane region" description="Helical" evidence="8">
    <location>
        <begin position="252"/>
        <end position="274"/>
    </location>
</feature>
<keyword evidence="3" id="KW-0813">Transport</keyword>
<name>A0A3A9K7F7_9BACI</name>
<evidence type="ECO:0000256" key="5">
    <source>
        <dbReference type="ARBA" id="ARBA00022692"/>
    </source>
</evidence>
<organism evidence="10 11">
    <name type="scientific">Salipaludibacillus neizhouensis</name>
    <dbReference type="NCBI Taxonomy" id="885475"/>
    <lineage>
        <taxon>Bacteria</taxon>
        <taxon>Bacillati</taxon>
        <taxon>Bacillota</taxon>
        <taxon>Bacilli</taxon>
        <taxon>Bacillales</taxon>
        <taxon>Bacillaceae</taxon>
    </lineage>
</organism>
<dbReference type="InterPro" id="IPR047817">
    <property type="entry name" value="ABC2_TM_bact-type"/>
</dbReference>
<keyword evidence="5 8" id="KW-0812">Transmembrane</keyword>
<keyword evidence="4" id="KW-1003">Cell membrane</keyword>
<dbReference type="InterPro" id="IPR051449">
    <property type="entry name" value="ABC-2_transporter_component"/>
</dbReference>
<comment type="similarity">
    <text evidence="2">Belongs to the ABC-2 integral membrane protein family.</text>
</comment>
<reference evidence="10 11" key="1">
    <citation type="submission" date="2017-10" db="EMBL/GenBank/DDBJ databases">
        <title>Bacillus sp. nov., a halophilic bacterium isolated from a Keqin Lake.</title>
        <authorList>
            <person name="Wang H."/>
        </authorList>
    </citation>
    <scope>NUCLEOTIDE SEQUENCE [LARGE SCALE GENOMIC DNA]</scope>
    <source>
        <strain evidence="10 11">KCTC 13187</strain>
    </source>
</reference>
<evidence type="ECO:0000256" key="2">
    <source>
        <dbReference type="ARBA" id="ARBA00007783"/>
    </source>
</evidence>
<dbReference type="Proteomes" id="UP000281498">
    <property type="component" value="Unassembled WGS sequence"/>
</dbReference>
<evidence type="ECO:0000313" key="11">
    <source>
        <dbReference type="Proteomes" id="UP000281498"/>
    </source>
</evidence>
<proteinExistence type="inferred from homology"/>
<accession>A0A3A9K7F7</accession>
<dbReference type="AlphaFoldDB" id="A0A3A9K7F7"/>
<dbReference type="RefSeq" id="WP_110938499.1">
    <property type="nucleotide sequence ID" value="NZ_KZ614147.1"/>
</dbReference>
<dbReference type="PANTHER" id="PTHR30294:SF29">
    <property type="entry name" value="MULTIDRUG ABC TRANSPORTER PERMEASE YBHS-RELATED"/>
    <property type="match status" value="1"/>
</dbReference>
<comment type="caution">
    <text evidence="10">The sequence shown here is derived from an EMBL/GenBank/DDBJ whole genome shotgun (WGS) entry which is preliminary data.</text>
</comment>
<feature type="transmembrane region" description="Helical" evidence="8">
    <location>
        <begin position="16"/>
        <end position="36"/>
    </location>
</feature>
<dbReference type="PROSITE" id="PS51012">
    <property type="entry name" value="ABC_TM2"/>
    <property type="match status" value="1"/>
</dbReference>